<reference evidence="13" key="1">
    <citation type="journal article" date="2023" name="Mol. Biol. Evol.">
        <title>Third-Generation Sequencing Reveals the Adaptive Role of the Epigenome in Three Deep-Sea Polychaetes.</title>
        <authorList>
            <person name="Perez M."/>
            <person name="Aroh O."/>
            <person name="Sun Y."/>
            <person name="Lan Y."/>
            <person name="Juniper S.K."/>
            <person name="Young C.R."/>
            <person name="Angers B."/>
            <person name="Qian P.Y."/>
        </authorList>
    </citation>
    <scope>NUCLEOTIDE SEQUENCE</scope>
    <source>
        <strain evidence="13">P08H-3</strain>
    </source>
</reference>
<evidence type="ECO:0000256" key="2">
    <source>
        <dbReference type="ARBA" id="ARBA00004584"/>
    </source>
</evidence>
<dbReference type="AlphaFoldDB" id="A0AAD9JZN5"/>
<feature type="region of interest" description="Disordered" evidence="10">
    <location>
        <begin position="117"/>
        <end position="142"/>
    </location>
</feature>
<dbReference type="GO" id="GO:0005634">
    <property type="term" value="C:nucleus"/>
    <property type="evidence" value="ECO:0007669"/>
    <property type="project" value="UniProtKB-SubCell"/>
</dbReference>
<dbReference type="GO" id="GO:0000070">
    <property type="term" value="P:mitotic sister chromatid segregation"/>
    <property type="evidence" value="ECO:0007669"/>
    <property type="project" value="TreeGrafter"/>
</dbReference>
<keyword evidence="7" id="KW-0539">Nucleus</keyword>
<dbReference type="InterPro" id="IPR018867">
    <property type="entry name" value="Cell_div_borealin"/>
</dbReference>
<feature type="compositionally biased region" description="Basic residues" evidence="10">
    <location>
        <begin position="117"/>
        <end position="127"/>
    </location>
</feature>
<evidence type="ECO:0000256" key="9">
    <source>
        <dbReference type="ARBA" id="ARBA00023328"/>
    </source>
</evidence>
<keyword evidence="5" id="KW-0132">Cell division</keyword>
<evidence type="ECO:0000256" key="10">
    <source>
        <dbReference type="SAM" id="MobiDB-lite"/>
    </source>
</evidence>
<feature type="domain" description="Borealin C-terminal" evidence="12">
    <location>
        <begin position="168"/>
        <end position="279"/>
    </location>
</feature>
<dbReference type="InterPro" id="IPR018851">
    <property type="entry name" value="Borealin_N"/>
</dbReference>
<evidence type="ECO:0000313" key="14">
    <source>
        <dbReference type="Proteomes" id="UP001208570"/>
    </source>
</evidence>
<keyword evidence="4" id="KW-0158">Chromosome</keyword>
<keyword evidence="8" id="KW-0131">Cell cycle</keyword>
<dbReference type="Pfam" id="PF10444">
    <property type="entry name" value="Nbl1_Borealin_N"/>
    <property type="match status" value="1"/>
</dbReference>
<dbReference type="InterPro" id="IPR046466">
    <property type="entry name" value="Borealin_C"/>
</dbReference>
<evidence type="ECO:0000256" key="6">
    <source>
        <dbReference type="ARBA" id="ARBA00022776"/>
    </source>
</evidence>
<dbReference type="PANTHER" id="PTHR16040">
    <property type="entry name" value="AUSTRALIN, ISOFORM A-RELATED"/>
    <property type="match status" value="1"/>
</dbReference>
<dbReference type="EMBL" id="JAODUP010000102">
    <property type="protein sequence ID" value="KAK2162181.1"/>
    <property type="molecule type" value="Genomic_DNA"/>
</dbReference>
<organism evidence="13 14">
    <name type="scientific">Paralvinella palmiformis</name>
    <dbReference type="NCBI Taxonomy" id="53620"/>
    <lineage>
        <taxon>Eukaryota</taxon>
        <taxon>Metazoa</taxon>
        <taxon>Spiralia</taxon>
        <taxon>Lophotrochozoa</taxon>
        <taxon>Annelida</taxon>
        <taxon>Polychaeta</taxon>
        <taxon>Sedentaria</taxon>
        <taxon>Canalipalpata</taxon>
        <taxon>Terebellida</taxon>
        <taxon>Terebelliformia</taxon>
        <taxon>Alvinellidae</taxon>
        <taxon>Paralvinella</taxon>
    </lineage>
</organism>
<evidence type="ECO:0000256" key="4">
    <source>
        <dbReference type="ARBA" id="ARBA00022454"/>
    </source>
</evidence>
<dbReference type="PANTHER" id="PTHR16040:SF7">
    <property type="entry name" value="AUSTRALIN, ISOFORM A-RELATED"/>
    <property type="match status" value="1"/>
</dbReference>
<comment type="similarity">
    <text evidence="3">Belongs to the borealin family.</text>
</comment>
<evidence type="ECO:0000259" key="12">
    <source>
        <dbReference type="Pfam" id="PF10512"/>
    </source>
</evidence>
<dbReference type="Pfam" id="PF10512">
    <property type="entry name" value="Borealin"/>
    <property type="match status" value="1"/>
</dbReference>
<accession>A0AAD9JZN5</accession>
<keyword evidence="6" id="KW-0498">Mitosis</keyword>
<dbReference type="Gene3D" id="6.10.250.1900">
    <property type="match status" value="1"/>
</dbReference>
<evidence type="ECO:0000256" key="3">
    <source>
        <dbReference type="ARBA" id="ARBA00009914"/>
    </source>
</evidence>
<evidence type="ECO:0000256" key="1">
    <source>
        <dbReference type="ARBA" id="ARBA00004123"/>
    </source>
</evidence>
<name>A0AAD9JZN5_9ANNE</name>
<comment type="caution">
    <text evidence="13">The sequence shown here is derived from an EMBL/GenBank/DDBJ whole genome shotgun (WGS) entry which is preliminary data.</text>
</comment>
<feature type="region of interest" description="Disordered" evidence="10">
    <location>
        <begin position="1"/>
        <end position="23"/>
    </location>
</feature>
<dbReference type="GO" id="GO:0000775">
    <property type="term" value="C:chromosome, centromeric region"/>
    <property type="evidence" value="ECO:0007669"/>
    <property type="project" value="UniProtKB-SubCell"/>
</dbReference>
<evidence type="ECO:0000313" key="13">
    <source>
        <dbReference type="EMBL" id="KAK2162181.1"/>
    </source>
</evidence>
<evidence type="ECO:0000259" key="11">
    <source>
        <dbReference type="Pfam" id="PF10444"/>
    </source>
</evidence>
<dbReference type="GO" id="GO:0032133">
    <property type="term" value="C:chromosome passenger complex"/>
    <property type="evidence" value="ECO:0007669"/>
    <property type="project" value="TreeGrafter"/>
</dbReference>
<feature type="domain" description="Borealin N-terminal" evidence="11">
    <location>
        <begin position="34"/>
        <end position="88"/>
    </location>
</feature>
<sequence length="287" mass="32353">MPRRKVRRAESKRQPKAPNGDEGVDLARDIKAEKLRTLMADFDTHMESFYKSLQDNVRDVEKTIECAYMMAIAKLPKHVREMDLEDYLRGGGEAISILSADQVTKEIEISLAALTKSKKKTKRKGKKSITGSKAKSSIKPQRWKTVTNSAADIMPPPTTMRTIRNLSKRSRLETPAHRGEPSQCGWDTPLITPKFDPRLPITPAMTRRPKVGEIFLSLAGSPIAADVDRSTIVIKKDPELKKTFVVLDNEQLDLDNIEMLNMEQNTKEHLRLLKQKLNALKLSPLGS</sequence>
<evidence type="ECO:0000256" key="7">
    <source>
        <dbReference type="ARBA" id="ARBA00023242"/>
    </source>
</evidence>
<keyword evidence="9" id="KW-0137">Centromere</keyword>
<keyword evidence="14" id="KW-1185">Reference proteome</keyword>
<gene>
    <name evidence="13" type="ORF">LSH36_102g04000</name>
</gene>
<dbReference type="GO" id="GO:0051301">
    <property type="term" value="P:cell division"/>
    <property type="evidence" value="ECO:0007669"/>
    <property type="project" value="UniProtKB-KW"/>
</dbReference>
<proteinExistence type="inferred from homology"/>
<comment type="subcellular location">
    <subcellularLocation>
        <location evidence="2">Chromosome</location>
        <location evidence="2">Centromere</location>
    </subcellularLocation>
    <subcellularLocation>
        <location evidence="1">Nucleus</location>
    </subcellularLocation>
</comment>
<evidence type="ECO:0000256" key="8">
    <source>
        <dbReference type="ARBA" id="ARBA00023306"/>
    </source>
</evidence>
<protein>
    <recommendedName>
        <fullName evidence="15">Borealin</fullName>
    </recommendedName>
</protein>
<evidence type="ECO:0000256" key="5">
    <source>
        <dbReference type="ARBA" id="ARBA00022618"/>
    </source>
</evidence>
<dbReference type="GO" id="GO:0051233">
    <property type="term" value="C:spindle midzone"/>
    <property type="evidence" value="ECO:0007669"/>
    <property type="project" value="TreeGrafter"/>
</dbReference>
<evidence type="ECO:0008006" key="15">
    <source>
        <dbReference type="Google" id="ProtNLM"/>
    </source>
</evidence>
<dbReference type="Proteomes" id="UP001208570">
    <property type="component" value="Unassembled WGS sequence"/>
</dbReference>